<name>A0ABX1I2U1_9GAMM</name>
<dbReference type="RefSeq" id="WP_168665645.1">
    <property type="nucleotide sequence ID" value="NZ_JAAXKX010000001.1"/>
</dbReference>
<dbReference type="InterPro" id="IPR033469">
    <property type="entry name" value="CYTH-like_dom_sf"/>
</dbReference>
<gene>
    <name evidence="2" type="ORF">HF203_00870</name>
</gene>
<dbReference type="Proteomes" id="UP000740754">
    <property type="component" value="Unassembled WGS sequence"/>
</dbReference>
<sequence length="520" mass="58049">MRESEIDYLLPEDDVPLARLEDWARGLGRLAPPASETTRRVYYDTFDWAVHGAGAMLACQGRGPRWHLVLIPLARHRGGQVLELESLPDFPARLPAGALREQLIDCCGGRRLLALMQLDTEAEVYRLLAEQGHTLIRFAVVRTRFRDPQGRGSGLLPLRLRVLPGQGERRQRARLLPALERALGLRRIDEPPLFAALAAVGRRPGEYSSKLDIDLDATASAEQAARQLLLALLAVIEANVEGARTALDPEFLHDLRVATRRTRSALGQLRGVFPEAVMARFGEGFAWLQQVTGPVRDLDVQLEQFAAQRAALPEPLRAGLDGLYARLRADHLEAQQALAEVLGGAECAQLLADWRTFLETPGVASASAPLAGRPVKEVVDARLRRLLHRLRREGKAIAADAPPEALHALRKRCKKLRYMMEFFSRLYPPREIRAAIRQTKTLLDHLGGFQDRTVQAARLRRLAERMYAMGEADSDTLLAIGALIGQLLAQQQRYRQDFAAVFDAFYAKRSRARLRGLFGR</sequence>
<protein>
    <submittedName>
        <fullName evidence="2">CHAD domain-containing protein</fullName>
    </submittedName>
</protein>
<dbReference type="Gene3D" id="1.40.20.10">
    <property type="entry name" value="CHAD domain"/>
    <property type="match status" value="1"/>
</dbReference>
<dbReference type="InterPro" id="IPR038186">
    <property type="entry name" value="CHAD_dom_sf"/>
</dbReference>
<dbReference type="EMBL" id="JAAXKX010000001">
    <property type="protein sequence ID" value="NKN31777.1"/>
    <property type="molecule type" value="Genomic_DNA"/>
</dbReference>
<evidence type="ECO:0000313" key="3">
    <source>
        <dbReference type="Proteomes" id="UP000740754"/>
    </source>
</evidence>
<evidence type="ECO:0000313" key="2">
    <source>
        <dbReference type="EMBL" id="NKN31777.1"/>
    </source>
</evidence>
<proteinExistence type="predicted"/>
<dbReference type="PROSITE" id="PS51708">
    <property type="entry name" value="CHAD"/>
    <property type="match status" value="1"/>
</dbReference>
<dbReference type="SUPFAM" id="SSF55154">
    <property type="entry name" value="CYTH-like phosphatases"/>
    <property type="match status" value="1"/>
</dbReference>
<dbReference type="InterPro" id="IPR007899">
    <property type="entry name" value="CHAD_dom"/>
</dbReference>
<accession>A0ABX1I2U1</accession>
<dbReference type="Pfam" id="PF05235">
    <property type="entry name" value="CHAD"/>
    <property type="match status" value="1"/>
</dbReference>
<evidence type="ECO:0000259" key="1">
    <source>
        <dbReference type="PROSITE" id="PS51708"/>
    </source>
</evidence>
<organism evidence="2 3">
    <name type="scientific">Marichromatium bheemlicum</name>
    <dbReference type="NCBI Taxonomy" id="365339"/>
    <lineage>
        <taxon>Bacteria</taxon>
        <taxon>Pseudomonadati</taxon>
        <taxon>Pseudomonadota</taxon>
        <taxon>Gammaproteobacteria</taxon>
        <taxon>Chromatiales</taxon>
        <taxon>Chromatiaceae</taxon>
        <taxon>Marichromatium</taxon>
    </lineage>
</organism>
<dbReference type="SMART" id="SM00880">
    <property type="entry name" value="CHAD"/>
    <property type="match status" value="1"/>
</dbReference>
<comment type="caution">
    <text evidence="2">The sequence shown here is derived from an EMBL/GenBank/DDBJ whole genome shotgun (WGS) entry which is preliminary data.</text>
</comment>
<dbReference type="PANTHER" id="PTHR39339">
    <property type="entry name" value="SLR1444 PROTEIN"/>
    <property type="match status" value="1"/>
</dbReference>
<feature type="domain" description="CHAD" evidence="1">
    <location>
        <begin position="218"/>
        <end position="511"/>
    </location>
</feature>
<reference evidence="2 3" key="1">
    <citation type="submission" date="2020-04" db="EMBL/GenBank/DDBJ databases">
        <title>Draft Whole-Genome sequence of Marichromatium bheemlicum DSM 18632, type strain.</title>
        <authorList>
            <person name="Kyndt J.A."/>
            <person name="Meyer T.E."/>
        </authorList>
    </citation>
    <scope>NUCLEOTIDE SEQUENCE [LARGE SCALE GENOMIC DNA]</scope>
    <source>
        <strain evidence="2 3">DSM 18632</strain>
    </source>
</reference>
<dbReference type="PANTHER" id="PTHR39339:SF1">
    <property type="entry name" value="CHAD DOMAIN-CONTAINING PROTEIN"/>
    <property type="match status" value="1"/>
</dbReference>
<keyword evidence="3" id="KW-1185">Reference proteome</keyword>